<accession>A7TFX0</accession>
<dbReference type="InterPro" id="IPR046450">
    <property type="entry name" value="PA_dom_sf"/>
</dbReference>
<dbReference type="CDD" id="cd02121">
    <property type="entry name" value="PA_GCPII_like"/>
    <property type="match status" value="1"/>
</dbReference>
<dbReference type="Gene3D" id="3.50.30.30">
    <property type="match status" value="1"/>
</dbReference>
<dbReference type="RefSeq" id="XP_001646786.1">
    <property type="nucleotide sequence ID" value="XM_001646736.1"/>
</dbReference>
<dbReference type="InterPro" id="IPR039373">
    <property type="entry name" value="Peptidase_M28B"/>
</dbReference>
<dbReference type="SUPFAM" id="SSF52025">
    <property type="entry name" value="PA domain"/>
    <property type="match status" value="1"/>
</dbReference>
<dbReference type="PhylomeDB" id="A7TFX0"/>
<protein>
    <recommendedName>
        <fullName evidence="8">Vacuolar protein sorting-associated protein 70</fullName>
    </recommendedName>
</protein>
<evidence type="ECO:0000256" key="2">
    <source>
        <dbReference type="SAM" id="MobiDB-lite"/>
    </source>
</evidence>
<evidence type="ECO:0000313" key="7">
    <source>
        <dbReference type="Proteomes" id="UP000000267"/>
    </source>
</evidence>
<dbReference type="PANTHER" id="PTHR10404">
    <property type="entry name" value="N-ACETYLATED-ALPHA-LINKED ACIDIC DIPEPTIDASE"/>
    <property type="match status" value="1"/>
</dbReference>
<dbReference type="InParanoid" id="A7TFX0"/>
<evidence type="ECO:0000256" key="1">
    <source>
        <dbReference type="ARBA" id="ARBA00005634"/>
    </source>
</evidence>
<dbReference type="PANTHER" id="PTHR10404:SF46">
    <property type="entry name" value="VACUOLAR PROTEIN SORTING-ASSOCIATED PROTEIN 70"/>
    <property type="match status" value="1"/>
</dbReference>
<dbReference type="SUPFAM" id="SSF53187">
    <property type="entry name" value="Zn-dependent exopeptidases"/>
    <property type="match status" value="1"/>
</dbReference>
<keyword evidence="3" id="KW-1133">Transmembrane helix</keyword>
<dbReference type="GO" id="GO:0004180">
    <property type="term" value="F:carboxypeptidase activity"/>
    <property type="evidence" value="ECO:0007669"/>
    <property type="project" value="TreeGrafter"/>
</dbReference>
<comment type="similarity">
    <text evidence="1">Belongs to the peptidase M28 family. M28B subfamily.</text>
</comment>
<dbReference type="FunCoup" id="A7TFX0">
    <property type="interactions" value="142"/>
</dbReference>
<keyword evidence="3" id="KW-0472">Membrane</keyword>
<dbReference type="InterPro" id="IPR036757">
    <property type="entry name" value="TFR-like_dimer_dom_sf"/>
</dbReference>
<dbReference type="EMBL" id="DS480384">
    <property type="protein sequence ID" value="EDO18928.1"/>
    <property type="molecule type" value="Genomic_DNA"/>
</dbReference>
<evidence type="ECO:0000256" key="3">
    <source>
        <dbReference type="SAM" id="Phobius"/>
    </source>
</evidence>
<dbReference type="CDD" id="cd03874">
    <property type="entry name" value="M28_PMSA_TfR_like"/>
    <property type="match status" value="1"/>
</dbReference>
<dbReference type="Pfam" id="PF04389">
    <property type="entry name" value="Peptidase_M28"/>
    <property type="match status" value="1"/>
</dbReference>
<evidence type="ECO:0000259" key="4">
    <source>
        <dbReference type="Pfam" id="PF04253"/>
    </source>
</evidence>
<dbReference type="Proteomes" id="UP000000267">
    <property type="component" value="Unassembled WGS sequence"/>
</dbReference>
<name>A7TFX0_VANPO</name>
<dbReference type="SUPFAM" id="SSF47672">
    <property type="entry name" value="Transferrin receptor-like dimerisation domain"/>
    <property type="match status" value="1"/>
</dbReference>
<dbReference type="AlphaFoldDB" id="A7TFX0"/>
<dbReference type="HOGENOM" id="CLU_005688_2_0_1"/>
<dbReference type="Gene3D" id="3.40.630.10">
    <property type="entry name" value="Zn peptidases"/>
    <property type="match status" value="1"/>
</dbReference>
<dbReference type="InterPro" id="IPR007365">
    <property type="entry name" value="TFR-like_dimer_dom"/>
</dbReference>
<evidence type="ECO:0008006" key="8">
    <source>
        <dbReference type="Google" id="ProtNLM"/>
    </source>
</evidence>
<reference evidence="6 7" key="1">
    <citation type="journal article" date="2007" name="Proc. Natl. Acad. Sci. U.S.A.">
        <title>Independent sorting-out of thousands of duplicated gene pairs in two yeast species descended from a whole-genome duplication.</title>
        <authorList>
            <person name="Scannell D.R."/>
            <person name="Frank A.C."/>
            <person name="Conant G.C."/>
            <person name="Byrne K.P."/>
            <person name="Woolfit M."/>
            <person name="Wolfe K.H."/>
        </authorList>
    </citation>
    <scope>NUCLEOTIDE SEQUENCE [LARGE SCALE GENOMIC DNA]</scope>
    <source>
        <strain evidence="7">ATCC 22028 / DSM 70294 / BCRC 21397 / CBS 2163 / NBRC 10782 / NRRL Y-8283 / UCD 57-17</strain>
    </source>
</reference>
<dbReference type="FunFam" id="3.40.630.10:FF:000101">
    <property type="entry name" value="N-acetylated alpha-linked acidic dipeptidase like 1"/>
    <property type="match status" value="1"/>
</dbReference>
<feature type="domain" description="Peptidase M28" evidence="5">
    <location>
        <begin position="400"/>
        <end position="571"/>
    </location>
</feature>
<sequence length="786" mass="89681">MTADECITDDESQPLLWENGEVLEEQNSIHESIVESIRRQRTNTITSIRSGYQLVKEHVDKEKFIYLICLSLFLYLSFMAVFAPRSSLSMDFRWLHGSRLTEAEVYRLFINKLDEVNLIKTHIGKLSDGSKRPGDQSELTYVTEQLEKLGFNPKLEKYYPWMSTPNDTKLQLYYNDNIKYNFGLIEDCLEDYDQLTCIDNKLKGFHTYSANGEVKSSYVFVNYGTLQDYKLLLDNNISVEGKIHIIRNGDITQGFQLKNAELYGAIGVVTFSDPVDDGFVTNENGFASYPYGKARHLSSINRGSVAYLADIPGDPTSPNFPSKNRDTERLSPAGKIPTIPSLPLSSEEVSNLLAELNGIGYKFQEGGDVIGFDYSSGPSPENVTLLLSNSQNYNITEITNIVIDIKGIFSEGMIILGSHRDHWTVGGVGKSSSNTALFLEIARGMSYLISKGWKPLRPIKLVNWDGSEEGFLGSTEYGEDHAAFFRTNAISYINMDNIMSGTKFSCLSNPLLKEVIIKASRSTSFKGLDDWTLYDEWKRQSPSTEVDYPGGDSDTMIFQNHLGIPSMECSFINDRLHDAVYQPGSNFDTEKWMETFLDPRYELHSTLATFFGLVVLNLSEKVVIPFKSEPYFQTIHRTFSRFYSMIVEEFPHDKEIYTILTKTSELISRFLETESISLDDYTKKVHDEAVQELPLWQAYKKFGMYARLLRTNSKLMKFDKLFLSHCGLNNREWMKHSIFAPDKYNGFEGIILPGIKEALQENNRDELRNWLTILYVQLTNLSLLIR</sequence>
<feature type="region of interest" description="Disordered" evidence="2">
    <location>
        <begin position="316"/>
        <end position="337"/>
    </location>
</feature>
<dbReference type="GeneID" id="5547249"/>
<dbReference type="InterPro" id="IPR007484">
    <property type="entry name" value="Peptidase_M28"/>
</dbReference>
<dbReference type="Pfam" id="PF04253">
    <property type="entry name" value="TFR_dimer"/>
    <property type="match status" value="1"/>
</dbReference>
<dbReference type="Gene3D" id="1.20.930.40">
    <property type="entry name" value="Transferrin receptor-like, dimerisation domain"/>
    <property type="match status" value="1"/>
</dbReference>
<dbReference type="OrthoDB" id="5841748at2759"/>
<feature type="domain" description="Transferrin receptor-like dimerisation" evidence="4">
    <location>
        <begin position="683"/>
        <end position="775"/>
    </location>
</feature>
<evidence type="ECO:0000313" key="6">
    <source>
        <dbReference type="EMBL" id="EDO18928.1"/>
    </source>
</evidence>
<keyword evidence="7" id="KW-1185">Reference proteome</keyword>
<feature type="transmembrane region" description="Helical" evidence="3">
    <location>
        <begin position="64"/>
        <end position="83"/>
    </location>
</feature>
<dbReference type="KEGG" id="vpo:Kpol_1023p102"/>
<dbReference type="OMA" id="QGSTEWV"/>
<gene>
    <name evidence="6" type="ORF">Kpol_1023p102</name>
</gene>
<keyword evidence="3" id="KW-0812">Transmembrane</keyword>
<proteinExistence type="inferred from homology"/>
<dbReference type="STRING" id="436907.A7TFX0"/>
<dbReference type="eggNOG" id="KOG2195">
    <property type="taxonomic scope" value="Eukaryota"/>
</dbReference>
<evidence type="ECO:0000259" key="5">
    <source>
        <dbReference type="Pfam" id="PF04389"/>
    </source>
</evidence>
<organism evidence="7">
    <name type="scientific">Vanderwaltozyma polyspora (strain ATCC 22028 / DSM 70294 / BCRC 21397 / CBS 2163 / NBRC 10782 / NRRL Y-8283 / UCD 57-17)</name>
    <name type="common">Kluyveromyces polysporus</name>
    <dbReference type="NCBI Taxonomy" id="436907"/>
    <lineage>
        <taxon>Eukaryota</taxon>
        <taxon>Fungi</taxon>
        <taxon>Dikarya</taxon>
        <taxon>Ascomycota</taxon>
        <taxon>Saccharomycotina</taxon>
        <taxon>Saccharomycetes</taxon>
        <taxon>Saccharomycetales</taxon>
        <taxon>Saccharomycetaceae</taxon>
        <taxon>Vanderwaltozyma</taxon>
    </lineage>
</organism>